<dbReference type="RefSeq" id="XP_055891227.1">
    <property type="nucleotide sequence ID" value="XM_056035252.1"/>
</dbReference>
<keyword evidence="2" id="KW-0472">Membrane</keyword>
<dbReference type="OrthoDB" id="6071928at2759"/>
<accession>A0A9W3AV86</accession>
<name>A0A9W3AV86_BIOGL</name>
<evidence type="ECO:0000313" key="5">
    <source>
        <dbReference type="RefSeq" id="XP_055891228.1"/>
    </source>
</evidence>
<feature type="transmembrane region" description="Helical" evidence="2">
    <location>
        <begin position="146"/>
        <end position="170"/>
    </location>
</feature>
<evidence type="ECO:0000256" key="1">
    <source>
        <dbReference type="SAM" id="MobiDB-lite"/>
    </source>
</evidence>
<dbReference type="Proteomes" id="UP001165740">
    <property type="component" value="Chromosome 7"/>
</dbReference>
<feature type="compositionally biased region" description="Low complexity" evidence="1">
    <location>
        <begin position="72"/>
        <end position="86"/>
    </location>
</feature>
<feature type="region of interest" description="Disordered" evidence="1">
    <location>
        <begin position="72"/>
        <end position="99"/>
    </location>
</feature>
<evidence type="ECO:0000313" key="3">
    <source>
        <dbReference type="Proteomes" id="UP001165740"/>
    </source>
</evidence>
<dbReference type="AlphaFoldDB" id="A0A9W3AV86"/>
<keyword evidence="3" id="KW-1185">Reference proteome</keyword>
<evidence type="ECO:0000313" key="6">
    <source>
        <dbReference type="RefSeq" id="XP_055891229.1"/>
    </source>
</evidence>
<keyword evidence="2" id="KW-1133">Transmembrane helix</keyword>
<protein>
    <submittedName>
        <fullName evidence="4 5">Uncharacterized protein LOC106068856 isoform X1</fullName>
    </submittedName>
</protein>
<gene>
    <name evidence="4 5 6 7" type="primary">LOC106068856</name>
</gene>
<organism evidence="3 4">
    <name type="scientific">Biomphalaria glabrata</name>
    <name type="common">Bloodfluke planorb</name>
    <name type="synonym">Freshwater snail</name>
    <dbReference type="NCBI Taxonomy" id="6526"/>
    <lineage>
        <taxon>Eukaryota</taxon>
        <taxon>Metazoa</taxon>
        <taxon>Spiralia</taxon>
        <taxon>Lophotrochozoa</taxon>
        <taxon>Mollusca</taxon>
        <taxon>Gastropoda</taxon>
        <taxon>Heterobranchia</taxon>
        <taxon>Euthyneura</taxon>
        <taxon>Panpulmonata</taxon>
        <taxon>Hygrophila</taxon>
        <taxon>Lymnaeoidea</taxon>
        <taxon>Planorbidae</taxon>
        <taxon>Biomphalaria</taxon>
    </lineage>
</organism>
<dbReference type="RefSeq" id="XP_055891229.1">
    <property type="nucleotide sequence ID" value="XM_056035254.1"/>
</dbReference>
<proteinExistence type="predicted"/>
<evidence type="ECO:0000313" key="4">
    <source>
        <dbReference type="RefSeq" id="XP_055891227.1"/>
    </source>
</evidence>
<keyword evidence="2" id="KW-0812">Transmembrane</keyword>
<dbReference type="GeneID" id="106068856"/>
<evidence type="ECO:0000313" key="7">
    <source>
        <dbReference type="RefSeq" id="XP_055891230.1"/>
    </source>
</evidence>
<evidence type="ECO:0000256" key="2">
    <source>
        <dbReference type="SAM" id="Phobius"/>
    </source>
</evidence>
<sequence>MPPGQNVKIMTHLEMRTLDVHYDPDEAEMSAQERLLYNNNYNSNHHHHLPMNGEEEPHYQLPYAHLHQSPYLHHQHQLQQQQSSYSSDDHSSIYNPRHINGNGLAYPQGTFHDKYSVAYPVRDDNLGRRGNRPTGSGIVYRPRRKIWWVAILLLLLLLVIAGAVVIAIYFTVLKKEAEPVTVMDSNVINKNKSNNRLDNMEGVTQQPPYNIPGTFTSPYQPSRPNIPDFSDIKIQKFDAYWHPGDSRLFTATLINGTQIQVFGPKKSDGTVKSIYSLGMTDVGGSTKSVRFLGLRNLASVVLPSGVTVNYELTSDMLIEIKVFEPFTEQTKGPISHLAIVEVTNAYILRQISRVIADTHQLRKDPMSGSRRGSVKCFTRFPLKVTKCGGQYNYDGAYVQGEISGIDKPIIVAALPWPKEPDSCYDQDISASNYYLPLPGKVDNDNATMIKEAYIASSAQLFTELCNKINDQVYHDYHSLCSEMAEKVRKKLSRHQLLDIVYDSCSAILNSLHTACVAITGISAADNMPSLNENGLLRSFHRRLSDSFQPGLPDTVDLKAHAFCPSSLPISSFQTTVDIRPNRNNIVQDTIHINCPNYPEVTYVGLDHLVSKSDLQSSSSHFDMVKHKMRICSICAFEKSVSAKIISDEMLCNTTCPKDNMVESTKVNMMETIPNTYIPEEKDFMEQDSVYCHDFLTSVNNRMEPIGRGCVGNCLSHLHVQFKIRDPKTNVYFYDQTVQCTELQKQACKMKFGV</sequence>
<dbReference type="RefSeq" id="XP_055891228.1">
    <property type="nucleotide sequence ID" value="XM_056035253.1"/>
</dbReference>
<reference evidence="4 5" key="1">
    <citation type="submission" date="2025-04" db="UniProtKB">
        <authorList>
            <consortium name="RefSeq"/>
        </authorList>
    </citation>
    <scope>IDENTIFICATION</scope>
</reference>
<dbReference type="RefSeq" id="XP_055891230.1">
    <property type="nucleotide sequence ID" value="XM_056035255.1"/>
</dbReference>